<dbReference type="AlphaFoldDB" id="A0AAV4V5P5"/>
<reference evidence="1 2" key="1">
    <citation type="submission" date="2021-06" db="EMBL/GenBank/DDBJ databases">
        <title>Caerostris darwini draft genome.</title>
        <authorList>
            <person name="Kono N."/>
            <person name="Arakawa K."/>
        </authorList>
    </citation>
    <scope>NUCLEOTIDE SEQUENCE [LARGE SCALE GENOMIC DNA]</scope>
</reference>
<dbReference type="Proteomes" id="UP001054837">
    <property type="component" value="Unassembled WGS sequence"/>
</dbReference>
<evidence type="ECO:0000313" key="1">
    <source>
        <dbReference type="EMBL" id="GIY65255.1"/>
    </source>
</evidence>
<evidence type="ECO:0000313" key="2">
    <source>
        <dbReference type="Proteomes" id="UP001054837"/>
    </source>
</evidence>
<accession>A0AAV4V5P5</accession>
<proteinExistence type="predicted"/>
<gene>
    <name evidence="1" type="ORF">CDAR_381831</name>
</gene>
<protein>
    <submittedName>
        <fullName evidence="1">Uncharacterized protein</fullName>
    </submittedName>
</protein>
<sequence length="124" mass="14324">MDRTLAAERNQHVFEVFATDIHHISRHAIAGKKRREWKEKKKQKILVDLLDDNILRGISGQRTLHLASLCQGLCPVRPSDLLRFDQVSLSPGWTTRQQQKGTNLSIGGLCRFHQLFYCRPFRSS</sequence>
<name>A0AAV4V5P5_9ARAC</name>
<comment type="caution">
    <text evidence="1">The sequence shown here is derived from an EMBL/GenBank/DDBJ whole genome shotgun (WGS) entry which is preliminary data.</text>
</comment>
<keyword evidence="2" id="KW-1185">Reference proteome</keyword>
<organism evidence="1 2">
    <name type="scientific">Caerostris darwini</name>
    <dbReference type="NCBI Taxonomy" id="1538125"/>
    <lineage>
        <taxon>Eukaryota</taxon>
        <taxon>Metazoa</taxon>
        <taxon>Ecdysozoa</taxon>
        <taxon>Arthropoda</taxon>
        <taxon>Chelicerata</taxon>
        <taxon>Arachnida</taxon>
        <taxon>Araneae</taxon>
        <taxon>Araneomorphae</taxon>
        <taxon>Entelegynae</taxon>
        <taxon>Araneoidea</taxon>
        <taxon>Araneidae</taxon>
        <taxon>Caerostris</taxon>
    </lineage>
</organism>
<dbReference type="EMBL" id="BPLQ01012408">
    <property type="protein sequence ID" value="GIY65255.1"/>
    <property type="molecule type" value="Genomic_DNA"/>
</dbReference>